<comment type="caution">
    <text evidence="17">The sequence shown here is derived from an EMBL/GenBank/DDBJ whole genome shotgun (WGS) entry which is preliminary data.</text>
</comment>
<keyword evidence="6" id="KW-0042">Antenna complex</keyword>
<dbReference type="PRINTS" id="PR00674">
    <property type="entry name" value="LIGHTHARVSTB"/>
</dbReference>
<name>A0A840G4K7_RHOTE</name>
<evidence type="ECO:0000259" key="16">
    <source>
        <dbReference type="Pfam" id="PF00556"/>
    </source>
</evidence>
<keyword evidence="14" id="KW-0437">Light-harvesting polypeptide</keyword>
<dbReference type="Proteomes" id="UP000587070">
    <property type="component" value="Unassembled WGS sequence"/>
</dbReference>
<dbReference type="Pfam" id="PF00556">
    <property type="entry name" value="LHC"/>
    <property type="match status" value="1"/>
</dbReference>
<accession>A0A840G4K7</accession>
<dbReference type="GO" id="GO:0019684">
    <property type="term" value="P:photosynthesis, light reaction"/>
    <property type="evidence" value="ECO:0007669"/>
    <property type="project" value="InterPro"/>
</dbReference>
<keyword evidence="11 15" id="KW-1133">Transmembrane helix</keyword>
<evidence type="ECO:0000256" key="12">
    <source>
        <dbReference type="ARBA" id="ARBA00022991"/>
    </source>
</evidence>
<dbReference type="InterPro" id="IPR035889">
    <property type="entry name" value="Light-harvesting_complex"/>
</dbReference>
<comment type="similarity">
    <text evidence="3">Belongs to the antenna complex beta subunit family.</text>
</comment>
<dbReference type="NCBIfam" id="NF040862">
    <property type="entry name" value="pufB_517_ASD"/>
    <property type="match status" value="1"/>
</dbReference>
<dbReference type="InterPro" id="IPR002362">
    <property type="entry name" value="LHB-1/5"/>
</dbReference>
<feature type="domain" description="Antenna complex alpha/beta subunit" evidence="16">
    <location>
        <begin position="15"/>
        <end position="48"/>
    </location>
</feature>
<keyword evidence="12" id="KW-0157">Chromophore</keyword>
<gene>
    <name evidence="17" type="ORF">GGD90_001694</name>
</gene>
<reference evidence="17 18" key="1">
    <citation type="submission" date="2020-08" db="EMBL/GenBank/DDBJ databases">
        <title>Genome sequencing of Purple Non-Sulfur Bacteria from various extreme environments.</title>
        <authorList>
            <person name="Mayer M."/>
        </authorList>
    </citation>
    <scope>NUCLEOTIDE SEQUENCE [LARGE SCALE GENOMIC DNA]</scope>
    <source>
        <strain evidence="17 18">2761</strain>
    </source>
</reference>
<feature type="transmembrane region" description="Helical" evidence="15">
    <location>
        <begin position="20"/>
        <end position="45"/>
    </location>
</feature>
<dbReference type="InterPro" id="IPR000066">
    <property type="entry name" value="Antenna_a/b"/>
</dbReference>
<evidence type="ECO:0000256" key="4">
    <source>
        <dbReference type="ARBA" id="ARBA00022475"/>
    </source>
</evidence>
<evidence type="ECO:0000313" key="17">
    <source>
        <dbReference type="EMBL" id="MBB4247323.1"/>
    </source>
</evidence>
<proteinExistence type="inferred from homology"/>
<keyword evidence="13 15" id="KW-0472">Membrane</keyword>
<dbReference type="OrthoDB" id="8910174at2"/>
<dbReference type="Gene3D" id="1.20.5.250">
    <property type="match status" value="1"/>
</dbReference>
<dbReference type="RefSeq" id="WP_153116091.1">
    <property type="nucleotide sequence ID" value="NZ_JACIGE010000005.1"/>
</dbReference>
<keyword evidence="4" id="KW-1003">Cell membrane</keyword>
<comment type="function">
    <text evidence="1">Antenna complexes are light-harvesting systems, which transfer the excitation energy to the reaction centers.</text>
</comment>
<keyword evidence="7 15" id="KW-0812">Transmembrane</keyword>
<evidence type="ECO:0000256" key="5">
    <source>
        <dbReference type="ARBA" id="ARBA00022494"/>
    </source>
</evidence>
<evidence type="ECO:0000256" key="7">
    <source>
        <dbReference type="ARBA" id="ARBA00022692"/>
    </source>
</evidence>
<comment type="subcellular location">
    <subcellularLocation>
        <location evidence="2">Cell inner membrane</location>
        <topology evidence="2">Single-pass type II membrane protein</topology>
    </subcellularLocation>
</comment>
<keyword evidence="5" id="KW-0148">Chlorophyll</keyword>
<evidence type="ECO:0000256" key="2">
    <source>
        <dbReference type="ARBA" id="ARBA00004249"/>
    </source>
</evidence>
<dbReference type="SUPFAM" id="SSF56918">
    <property type="entry name" value="Light-harvesting complex subunits"/>
    <property type="match status" value="1"/>
</dbReference>
<dbReference type="GO" id="GO:0042314">
    <property type="term" value="F:bacteriochlorophyll binding"/>
    <property type="evidence" value="ECO:0007669"/>
    <property type="project" value="UniProtKB-KW"/>
</dbReference>
<organism evidence="17 18">
    <name type="scientific">Rhodocyclus tenuis</name>
    <name type="common">Rhodospirillum tenue</name>
    <dbReference type="NCBI Taxonomy" id="1066"/>
    <lineage>
        <taxon>Bacteria</taxon>
        <taxon>Pseudomonadati</taxon>
        <taxon>Pseudomonadota</taxon>
        <taxon>Betaproteobacteria</taxon>
        <taxon>Rhodocyclales</taxon>
        <taxon>Rhodocyclaceae</taxon>
        <taxon>Rhodocyclus</taxon>
    </lineage>
</organism>
<keyword evidence="8" id="KW-0479">Metal-binding</keyword>
<dbReference type="AlphaFoldDB" id="A0A840G4K7"/>
<sequence>MADANKVWPTGLTVAEAEELHTYVINGFRIFVGIALVAHVLVYAAHPWGKGGALLAQSVLPYLG</sequence>
<evidence type="ECO:0000256" key="9">
    <source>
        <dbReference type="ARBA" id="ARBA00022842"/>
    </source>
</evidence>
<dbReference type="InterPro" id="IPR023624">
    <property type="entry name" value="Antenna_beta_dom_sf"/>
</dbReference>
<evidence type="ECO:0000256" key="8">
    <source>
        <dbReference type="ARBA" id="ARBA00022723"/>
    </source>
</evidence>
<evidence type="ECO:0000256" key="11">
    <source>
        <dbReference type="ARBA" id="ARBA00022989"/>
    </source>
</evidence>
<evidence type="ECO:0000256" key="1">
    <source>
        <dbReference type="ARBA" id="ARBA00002455"/>
    </source>
</evidence>
<evidence type="ECO:0000256" key="14">
    <source>
        <dbReference type="ARBA" id="ARBA00023243"/>
    </source>
</evidence>
<dbReference type="InterPro" id="IPR023623">
    <property type="entry name" value="Antenna_beta_CS"/>
</dbReference>
<evidence type="ECO:0000256" key="13">
    <source>
        <dbReference type="ARBA" id="ARBA00023136"/>
    </source>
</evidence>
<dbReference type="EMBL" id="JACIGE010000005">
    <property type="protein sequence ID" value="MBB4247323.1"/>
    <property type="molecule type" value="Genomic_DNA"/>
</dbReference>
<keyword evidence="10" id="KW-0076">Bacteriochlorophyll</keyword>
<keyword evidence="9" id="KW-0460">Magnesium</keyword>
<dbReference type="GO" id="GO:0005886">
    <property type="term" value="C:plasma membrane"/>
    <property type="evidence" value="ECO:0007669"/>
    <property type="project" value="UniProtKB-SubCell"/>
</dbReference>
<protein>
    <submittedName>
        <fullName evidence="17">Light-harvesting protein B-800-850 beta chain</fullName>
    </submittedName>
</protein>
<keyword evidence="18" id="KW-1185">Reference proteome</keyword>
<evidence type="ECO:0000256" key="3">
    <source>
        <dbReference type="ARBA" id="ARBA00011052"/>
    </source>
</evidence>
<dbReference type="GO" id="GO:0030077">
    <property type="term" value="C:plasma membrane light-harvesting complex"/>
    <property type="evidence" value="ECO:0007669"/>
    <property type="project" value="InterPro"/>
</dbReference>
<dbReference type="GO" id="GO:0046872">
    <property type="term" value="F:metal ion binding"/>
    <property type="evidence" value="ECO:0007669"/>
    <property type="project" value="UniProtKB-KW"/>
</dbReference>
<evidence type="ECO:0000256" key="10">
    <source>
        <dbReference type="ARBA" id="ARBA00022956"/>
    </source>
</evidence>
<evidence type="ECO:0000256" key="15">
    <source>
        <dbReference type="SAM" id="Phobius"/>
    </source>
</evidence>
<dbReference type="PROSITE" id="PS00969">
    <property type="entry name" value="ANTENNA_COMP_BETA"/>
    <property type="match status" value="1"/>
</dbReference>
<evidence type="ECO:0000256" key="6">
    <source>
        <dbReference type="ARBA" id="ARBA00022549"/>
    </source>
</evidence>
<evidence type="ECO:0000313" key="18">
    <source>
        <dbReference type="Proteomes" id="UP000587070"/>
    </source>
</evidence>